<dbReference type="SUPFAM" id="SSF48403">
    <property type="entry name" value="Ankyrin repeat"/>
    <property type="match status" value="1"/>
</dbReference>
<dbReference type="InterPro" id="IPR036770">
    <property type="entry name" value="Ankyrin_rpt-contain_sf"/>
</dbReference>
<evidence type="ECO:0000259" key="3">
    <source>
        <dbReference type="Pfam" id="PF06985"/>
    </source>
</evidence>
<evidence type="ECO:0000256" key="2">
    <source>
        <dbReference type="PROSITE-ProRule" id="PRU00023"/>
    </source>
</evidence>
<dbReference type="Gene3D" id="3.40.50.300">
    <property type="entry name" value="P-loop containing nucleotide triphosphate hydrolases"/>
    <property type="match status" value="1"/>
</dbReference>
<keyword evidence="2" id="KW-0040">ANK repeat</keyword>
<feature type="domain" description="GPI inositol-deacylase winged helix" evidence="4">
    <location>
        <begin position="564"/>
        <end position="647"/>
    </location>
</feature>
<dbReference type="Proteomes" id="UP000053599">
    <property type="component" value="Unassembled WGS sequence"/>
</dbReference>
<name>A0A0D1WBD0_9EURO</name>
<dbReference type="Gene3D" id="1.25.40.20">
    <property type="entry name" value="Ankyrin repeat-containing domain"/>
    <property type="match status" value="1"/>
</dbReference>
<dbReference type="Pfam" id="PF06985">
    <property type="entry name" value="HET"/>
    <property type="match status" value="1"/>
</dbReference>
<organism evidence="6 7">
    <name type="scientific">Exophiala sideris</name>
    <dbReference type="NCBI Taxonomy" id="1016849"/>
    <lineage>
        <taxon>Eukaryota</taxon>
        <taxon>Fungi</taxon>
        <taxon>Dikarya</taxon>
        <taxon>Ascomycota</taxon>
        <taxon>Pezizomycotina</taxon>
        <taxon>Eurotiomycetes</taxon>
        <taxon>Chaetothyriomycetidae</taxon>
        <taxon>Chaetothyriales</taxon>
        <taxon>Herpotrichiellaceae</taxon>
        <taxon>Exophiala</taxon>
    </lineage>
</organism>
<dbReference type="SUPFAM" id="SSF52540">
    <property type="entry name" value="P-loop containing nucleoside triphosphate hydrolases"/>
    <property type="match status" value="1"/>
</dbReference>
<dbReference type="InterPro" id="IPR010730">
    <property type="entry name" value="HET"/>
</dbReference>
<dbReference type="PROSITE" id="PS50088">
    <property type="entry name" value="ANK_REPEAT"/>
    <property type="match status" value="1"/>
</dbReference>
<dbReference type="InterPro" id="IPR027417">
    <property type="entry name" value="P-loop_NTPase"/>
</dbReference>
<dbReference type="PROSITE" id="PS50297">
    <property type="entry name" value="ANK_REP_REGION"/>
    <property type="match status" value="1"/>
</dbReference>
<feature type="repeat" description="ANK" evidence="2">
    <location>
        <begin position="790"/>
        <end position="822"/>
    </location>
</feature>
<dbReference type="InterPro" id="IPR054471">
    <property type="entry name" value="GPIID_WHD"/>
</dbReference>
<sequence length="922" mass="103951">MRLLRLGDNGELSLTEDLIDNIPPYAILSHTWGEDVDEVTLKDLEAGSGESKKGYQKLSFCGKQARSDGLQFFWVDTCCINRANLVELSEAITSMFNWYRNAVKCYAYLADVSAPNVNDKDQIRRMWEAFQNSKWFRRGWTLQELLAPRSVEFFTQDEVLLGDKKILEQQIHQITGIPTSALHGGPLSDFSIDERLRWAANRVTKKKEDKAYCLLGIFDISMSLRYGEGDRAFVRLENKLNRSSKCREVLFLAPMHSDAEYAADGEVITWLSPSRPEELQVKVSALRHPGSGLWFTTGPLLSWLQDGAHRNSLMWITGKSGSGKTTLFSFAVDTVRRFASDNPATLSAYHYCAFSDPDSQQLVDILGSLALQVSAWHPSILEDLKEHFERDRAKKRGKTLQVWQLEQVLVKHIARFSSAIILVDALEESKDFFGSADCILRLMQQLPNLKVMVTSTRGAVAAGTKDWPHLIEVEMQPDEDIRSYVEAKLSDHAALRRLSSGSREKIKSALIGNADHSFRWVCLTLDDLCRRRTGNAVLQALKELPQGLNETYASMLSRIPASDTKIAREVLLWSSFAIRPLTITELSEAAILELSDTTLDQDSRLHEPEVILEICHGFLEYDADSGIVKLAHSSVRDFLKSEYERSDGNSFFGSKEDLANRSLMQKCLTYLMFDDFKSGVADNVFELNSRRQNFPLLDYTAQYWGLHASFATENEGRLAEKFFSTRALPGGGNYGAWVDCLYHNDMESLYHYLPDTEPLYFAASFGMAPVVRHLLSKSTPPDLERMGGRFGSTALQVACFRARKEVAEILVAAGADFWSDDEGSDQPACFWAFVNGWFDLVEYMVRLRPDIAAVLSLSTEDITWAKESQELYGQELRGGYTSLIPITDSDDEQSLLILYRPCHGFSESGAEPYDLSDNSLHI</sequence>
<gene>
    <name evidence="6" type="ORF">PV11_01667</name>
</gene>
<dbReference type="EMBL" id="KN846951">
    <property type="protein sequence ID" value="KIV86025.1"/>
    <property type="molecule type" value="Genomic_DNA"/>
</dbReference>
<protein>
    <submittedName>
        <fullName evidence="6">Uncharacterized protein</fullName>
    </submittedName>
</protein>
<feature type="domain" description="Heterokaryon incompatibility" evidence="3">
    <location>
        <begin position="25"/>
        <end position="116"/>
    </location>
</feature>
<evidence type="ECO:0000313" key="6">
    <source>
        <dbReference type="EMBL" id="KIV86025.1"/>
    </source>
</evidence>
<keyword evidence="1" id="KW-0677">Repeat</keyword>
<evidence type="ECO:0000256" key="1">
    <source>
        <dbReference type="ARBA" id="ARBA00022737"/>
    </source>
</evidence>
<accession>A0A0D1WBD0</accession>
<evidence type="ECO:0000313" key="7">
    <source>
        <dbReference type="Proteomes" id="UP000053599"/>
    </source>
</evidence>
<dbReference type="Pfam" id="PF22939">
    <property type="entry name" value="WHD_GPIID"/>
    <property type="match status" value="1"/>
</dbReference>
<dbReference type="InterPro" id="IPR056884">
    <property type="entry name" value="NPHP3-like_N"/>
</dbReference>
<dbReference type="AlphaFoldDB" id="A0A0D1WBD0"/>
<dbReference type="SMART" id="SM00248">
    <property type="entry name" value="ANK"/>
    <property type="match status" value="3"/>
</dbReference>
<reference evidence="6 7" key="1">
    <citation type="submission" date="2015-01" db="EMBL/GenBank/DDBJ databases">
        <title>The Genome Sequence of Exophiala sideris CBS121828.</title>
        <authorList>
            <consortium name="The Broad Institute Genomics Platform"/>
            <person name="Cuomo C."/>
            <person name="de Hoog S."/>
            <person name="Gorbushina A."/>
            <person name="Stielow B."/>
            <person name="Teixiera M."/>
            <person name="Abouelleil A."/>
            <person name="Chapman S.B."/>
            <person name="Priest M."/>
            <person name="Young S.K."/>
            <person name="Wortman J."/>
            <person name="Nusbaum C."/>
            <person name="Birren B."/>
        </authorList>
    </citation>
    <scope>NUCLEOTIDE SEQUENCE [LARGE SCALE GENOMIC DNA]</scope>
    <source>
        <strain evidence="6 7">CBS 121828</strain>
    </source>
</reference>
<evidence type="ECO:0000259" key="4">
    <source>
        <dbReference type="Pfam" id="PF22939"/>
    </source>
</evidence>
<dbReference type="InterPro" id="IPR002110">
    <property type="entry name" value="Ankyrin_rpt"/>
</dbReference>
<evidence type="ECO:0000259" key="5">
    <source>
        <dbReference type="Pfam" id="PF24883"/>
    </source>
</evidence>
<dbReference type="HOGENOM" id="CLU_000288_34_14_1"/>
<feature type="domain" description="Nephrocystin 3-like N-terminal" evidence="5">
    <location>
        <begin position="290"/>
        <end position="455"/>
    </location>
</feature>
<dbReference type="PANTHER" id="PTHR10622">
    <property type="entry name" value="HET DOMAIN-CONTAINING PROTEIN"/>
    <property type="match status" value="1"/>
</dbReference>
<dbReference type="Pfam" id="PF24883">
    <property type="entry name" value="NPHP3_N"/>
    <property type="match status" value="1"/>
</dbReference>
<proteinExistence type="predicted"/>
<dbReference type="STRING" id="1016849.A0A0D1WBD0"/>
<dbReference type="OrthoDB" id="1577640at2759"/>
<dbReference type="PANTHER" id="PTHR10622:SF10">
    <property type="entry name" value="HET DOMAIN-CONTAINING PROTEIN"/>
    <property type="match status" value="1"/>
</dbReference>